<feature type="domain" description="Zn(2)-C6 fungal-type" evidence="7">
    <location>
        <begin position="5"/>
        <end position="30"/>
    </location>
</feature>
<evidence type="ECO:0000259" key="7">
    <source>
        <dbReference type="Pfam" id="PF00172"/>
    </source>
</evidence>
<sequence>MQVFRKVKCDESRPACSRCTSTGRICDGYEATASQTAQTPPVAQPLKIEATSLEIRSIEFFVEKSRTQFAALFQDEWWNTQILQLAYAEGSIRHALVALSMHHEHFISKQAEVELQLATRQQNLAIRELLLPNQQSLTHLHPMTCFIFICIEILQGNHGAAIHLFKHGCKMIQELQQQRARRTSAGESDIGASLRYLETSFNRLAVQVELLIGDVSPELSLTLLGSMGSKPSSTQRPIKSLSDARHTLTNLILYSMQSILGNFERRQHARSCVNNWLDSFHEFSGSQQHSGAKEGLALLELQAKYLLLILDTAGGETAEEDFLNQDRNVERFRELVQIAPLAIVGRATEDSPLFHLELGVVPLLYSVIAHCRHPAIRRQALNLLKTQHVQEGIWSSDLTSRVAQRLVELEEASQPIQQPSDIPASQRITSVAVHMEASQKRACVIYTGQGHERSELIEW</sequence>
<keyword evidence="4" id="KW-0238">DNA-binding</keyword>
<dbReference type="PANTHER" id="PTHR36206">
    <property type="entry name" value="ASPERCRYPTIN BIOSYNTHESIS CLUSTER-SPECIFIC TRANSCRIPTION REGULATOR ATNN-RELATED"/>
    <property type="match status" value="1"/>
</dbReference>
<evidence type="ECO:0000313" key="8">
    <source>
        <dbReference type="EMBL" id="EHK48507.1"/>
    </source>
</evidence>
<keyword evidence="6" id="KW-0539">Nucleus</keyword>
<comment type="caution">
    <text evidence="8">The sequence shown here is derived from an EMBL/GenBank/DDBJ whole genome shotgun (WGS) entry which is preliminary data.</text>
</comment>
<dbReference type="PANTHER" id="PTHR36206:SF12">
    <property type="entry name" value="ASPERCRYPTIN BIOSYNTHESIS CLUSTER-SPECIFIC TRANSCRIPTION REGULATOR ATNN-RELATED"/>
    <property type="match status" value="1"/>
</dbReference>
<name>G9NKT5_HYPAI</name>
<proteinExistence type="predicted"/>
<dbReference type="GO" id="GO:0003677">
    <property type="term" value="F:DNA binding"/>
    <property type="evidence" value="ECO:0007669"/>
    <property type="project" value="UniProtKB-KW"/>
</dbReference>
<evidence type="ECO:0000313" key="9">
    <source>
        <dbReference type="Proteomes" id="UP000005426"/>
    </source>
</evidence>
<evidence type="ECO:0000256" key="5">
    <source>
        <dbReference type="ARBA" id="ARBA00023163"/>
    </source>
</evidence>
<dbReference type="SUPFAM" id="SSF57701">
    <property type="entry name" value="Zn2/Cys6 DNA-binding domain"/>
    <property type="match status" value="1"/>
</dbReference>
<organism evidence="8 9">
    <name type="scientific">Hypocrea atroviridis (strain ATCC 20476 / IMI 206040)</name>
    <name type="common">Trichoderma atroviride</name>
    <dbReference type="NCBI Taxonomy" id="452589"/>
    <lineage>
        <taxon>Eukaryota</taxon>
        <taxon>Fungi</taxon>
        <taxon>Dikarya</taxon>
        <taxon>Ascomycota</taxon>
        <taxon>Pezizomycotina</taxon>
        <taxon>Sordariomycetes</taxon>
        <taxon>Hypocreomycetidae</taxon>
        <taxon>Hypocreales</taxon>
        <taxon>Hypocreaceae</taxon>
        <taxon>Trichoderma</taxon>
    </lineage>
</organism>
<dbReference type="InterPro" id="IPR001138">
    <property type="entry name" value="Zn2Cys6_DnaBD"/>
</dbReference>
<evidence type="ECO:0000256" key="3">
    <source>
        <dbReference type="ARBA" id="ARBA00023015"/>
    </source>
</evidence>
<dbReference type="OrthoDB" id="3598904at2759"/>
<keyword evidence="1" id="KW-0479">Metal-binding</keyword>
<dbReference type="Gene3D" id="4.10.240.10">
    <property type="entry name" value="Zn(2)-C6 fungal-type DNA-binding domain"/>
    <property type="match status" value="1"/>
</dbReference>
<dbReference type="HOGENOM" id="CLU_011409_12_1_1"/>
<dbReference type="GO" id="GO:0000981">
    <property type="term" value="F:DNA-binding transcription factor activity, RNA polymerase II-specific"/>
    <property type="evidence" value="ECO:0007669"/>
    <property type="project" value="InterPro"/>
</dbReference>
<dbReference type="InterPro" id="IPR036864">
    <property type="entry name" value="Zn2-C6_fun-type_DNA-bd_sf"/>
</dbReference>
<dbReference type="AlphaFoldDB" id="G9NKT5"/>
<evidence type="ECO:0000256" key="2">
    <source>
        <dbReference type="ARBA" id="ARBA00022833"/>
    </source>
</evidence>
<evidence type="ECO:0000256" key="1">
    <source>
        <dbReference type="ARBA" id="ARBA00022723"/>
    </source>
</evidence>
<reference evidence="8 9" key="1">
    <citation type="journal article" date="2011" name="Genome Biol.">
        <title>Comparative genome sequence analysis underscores mycoparasitism as the ancestral life style of Trichoderma.</title>
        <authorList>
            <person name="Kubicek C.P."/>
            <person name="Herrera-Estrella A."/>
            <person name="Seidl-Seiboth V."/>
            <person name="Martinez D.A."/>
            <person name="Druzhinina I.S."/>
            <person name="Thon M."/>
            <person name="Zeilinger S."/>
            <person name="Casas-Flores S."/>
            <person name="Horwitz B.A."/>
            <person name="Mukherjee P.K."/>
            <person name="Mukherjee M."/>
            <person name="Kredics L."/>
            <person name="Alcaraz L.D."/>
            <person name="Aerts A."/>
            <person name="Antal Z."/>
            <person name="Atanasova L."/>
            <person name="Cervantes-Badillo M.G."/>
            <person name="Challacombe J."/>
            <person name="Chertkov O."/>
            <person name="McCluskey K."/>
            <person name="Coulpier F."/>
            <person name="Deshpande N."/>
            <person name="von Doehren H."/>
            <person name="Ebbole D.J."/>
            <person name="Esquivel-Naranjo E.U."/>
            <person name="Fekete E."/>
            <person name="Flipphi M."/>
            <person name="Glaser F."/>
            <person name="Gomez-Rodriguez E.Y."/>
            <person name="Gruber S."/>
            <person name="Han C."/>
            <person name="Henrissat B."/>
            <person name="Hermosa R."/>
            <person name="Hernandez-Onate M."/>
            <person name="Karaffa L."/>
            <person name="Kosti I."/>
            <person name="Le Crom S."/>
            <person name="Lindquist E."/>
            <person name="Lucas S."/>
            <person name="Luebeck M."/>
            <person name="Luebeck P.S."/>
            <person name="Margeot A."/>
            <person name="Metz B."/>
            <person name="Misra M."/>
            <person name="Nevalainen H."/>
            <person name="Omann M."/>
            <person name="Packer N."/>
            <person name="Perrone G."/>
            <person name="Uresti-Rivera E.E."/>
            <person name="Salamov A."/>
            <person name="Schmoll M."/>
            <person name="Seiboth B."/>
            <person name="Shapiro H."/>
            <person name="Sukno S."/>
            <person name="Tamayo-Ramos J.A."/>
            <person name="Tisch D."/>
            <person name="Wiest A."/>
            <person name="Wilkinson H.H."/>
            <person name="Zhang M."/>
            <person name="Coutinho P.M."/>
            <person name="Kenerley C.M."/>
            <person name="Monte E."/>
            <person name="Baker S.E."/>
            <person name="Grigoriev I.V."/>
        </authorList>
    </citation>
    <scope>NUCLEOTIDE SEQUENCE [LARGE SCALE GENOMIC DNA]</scope>
    <source>
        <strain evidence="9">ATCC 20476 / IMI 206040</strain>
    </source>
</reference>
<keyword evidence="3" id="KW-0805">Transcription regulation</keyword>
<keyword evidence="5" id="KW-0804">Transcription</keyword>
<dbReference type="OMA" id="KRIAVQF"/>
<dbReference type="eggNOG" id="ENOG502S0GT">
    <property type="taxonomic scope" value="Eukaryota"/>
</dbReference>
<dbReference type="EMBL" id="ABDG02000018">
    <property type="protein sequence ID" value="EHK48507.1"/>
    <property type="molecule type" value="Genomic_DNA"/>
</dbReference>
<keyword evidence="9" id="KW-1185">Reference proteome</keyword>
<evidence type="ECO:0000256" key="6">
    <source>
        <dbReference type="ARBA" id="ARBA00023242"/>
    </source>
</evidence>
<protein>
    <recommendedName>
        <fullName evidence="7">Zn(2)-C6 fungal-type domain-containing protein</fullName>
    </recommendedName>
</protein>
<dbReference type="Pfam" id="PF00172">
    <property type="entry name" value="Zn_clus"/>
    <property type="match status" value="1"/>
</dbReference>
<dbReference type="InterPro" id="IPR052360">
    <property type="entry name" value="Transcr_Regulatory_Proteins"/>
</dbReference>
<dbReference type="CDD" id="cd00067">
    <property type="entry name" value="GAL4"/>
    <property type="match status" value="1"/>
</dbReference>
<dbReference type="Proteomes" id="UP000005426">
    <property type="component" value="Unassembled WGS sequence"/>
</dbReference>
<dbReference type="GO" id="GO:0008270">
    <property type="term" value="F:zinc ion binding"/>
    <property type="evidence" value="ECO:0007669"/>
    <property type="project" value="InterPro"/>
</dbReference>
<dbReference type="STRING" id="452589.G9NKT5"/>
<gene>
    <name evidence="8" type="ORF">TRIATDRAFT_281366</name>
</gene>
<evidence type="ECO:0000256" key="4">
    <source>
        <dbReference type="ARBA" id="ARBA00023125"/>
    </source>
</evidence>
<keyword evidence="2" id="KW-0862">Zinc</keyword>
<accession>G9NKT5</accession>